<dbReference type="Gene3D" id="2.160.20.10">
    <property type="entry name" value="Single-stranded right-handed beta-helix, Pectin lyase-like"/>
    <property type="match status" value="1"/>
</dbReference>
<evidence type="ECO:0000259" key="3">
    <source>
        <dbReference type="SMART" id="SM00912"/>
    </source>
</evidence>
<evidence type="ECO:0000313" key="5">
    <source>
        <dbReference type="Proteomes" id="UP000182412"/>
    </source>
</evidence>
<feature type="compositionally biased region" description="Polar residues" evidence="1">
    <location>
        <begin position="484"/>
        <end position="494"/>
    </location>
</feature>
<gene>
    <name evidence="4" type="ORF">SAMN05216366_1431</name>
</gene>
<dbReference type="InterPro" id="IPR008638">
    <property type="entry name" value="FhaB/CdiA-like_TPS"/>
</dbReference>
<dbReference type="InterPro" id="IPR012334">
    <property type="entry name" value="Pectin_lyas_fold"/>
</dbReference>
<feature type="non-terminal residue" evidence="4">
    <location>
        <position position="846"/>
    </location>
</feature>
<name>A0A1H0V1E0_SELRU</name>
<reference evidence="4 5" key="1">
    <citation type="submission" date="2016-10" db="EMBL/GenBank/DDBJ databases">
        <authorList>
            <person name="de Groot N.N."/>
        </authorList>
    </citation>
    <scope>NUCLEOTIDE SEQUENCE [LARGE SCALE GENOMIC DNA]</scope>
    <source>
        <strain evidence="4 5">S137</strain>
    </source>
</reference>
<sequence length="846" mass="90108">MSKRKHQRLLLAVQAGLLAASIGLYQPAVEAVSNVTHTLPDGGISTTAEFAKPAVDRLEITGHANNNVIAWDSFNVGQYDTVKFTNDKNYLNYVAGTDRSFIDGTISGGGKVYIINPHGVIFGEHAVIQNVGSLYASTRNLTEADFTAFKEGGSLANTATLGGDIVNRANLSDMNITLEGDTITFSHSVLNDTAATVGGGANYTVNSGAEVHVGYSGDTVPASVANLSNGNVGYYKLTNDLSTLSSGRQYMLSGDVTSNSSIAATEIHLDGAGYQITLNGAPLFNSIENSGIYNLNLAGSVSATNAIYTGALANQISSSTITSVTNNASVAGTYTNAINSSDASDGIYIGGIAGFIDEPTKIKNVSNQGDVSSTNGTAYTTYIGGIAGLLTGSPATNSTDSAVISESPRVTSVYNTSEIKENGTATNSYAGGIAGVVEISSVYENSAYIDFVVAIDKSYNTGDVTAKNSGGLIGLSRSNKQHTDTNSKNQMSNSYNTGTISGTTIGLASSDSLIKFTNSYDKVANTYYKEANTAPVTADNITDGGAWRVYNNQPVLTAFLQRLELDDATYTYDGQSHSLFTTYGPTAHLKGYTTIVSATNYTKEPLTQSLLYSDQHGYNLTNTTPKLTIKQADLTFTANEASKTYDGTKDVIGDNTYTHTDLVNGEYISVEPTVAYDSANVNDKSKGEYRTVDFITYATILNNNGEDTTKNYNILYKPNKQSEIKQADLTFTANEASKTYDGTKDVIGDNTYTHTALVNDEYISVDPTVAYDNANVNDKSKGEYRTVDFTKYATILNKQGEDTTQNYNITYKPNEQSEIKQANLTFTANEASKTYDGTKDVIGDNT</sequence>
<feature type="region of interest" description="Disordered" evidence="1">
    <location>
        <begin position="473"/>
        <end position="494"/>
    </location>
</feature>
<dbReference type="Proteomes" id="UP000182412">
    <property type="component" value="Unassembled WGS sequence"/>
</dbReference>
<dbReference type="EMBL" id="FNJQ01000043">
    <property type="protein sequence ID" value="SDP72280.1"/>
    <property type="molecule type" value="Genomic_DNA"/>
</dbReference>
<dbReference type="AlphaFoldDB" id="A0A1H0V1E0"/>
<dbReference type="NCBIfam" id="TIGR01901">
    <property type="entry name" value="adhes_NPXG"/>
    <property type="match status" value="1"/>
</dbReference>
<dbReference type="RefSeq" id="WP_143005370.1">
    <property type="nucleotide sequence ID" value="NZ_FNJQ01000043.1"/>
</dbReference>
<feature type="chain" id="PRO_5038618169" evidence="2">
    <location>
        <begin position="31"/>
        <end position="846"/>
    </location>
</feature>
<protein>
    <submittedName>
        <fullName evidence="4">Filamentous hemagglutinin family N-terminal domain-containing protein</fullName>
    </submittedName>
</protein>
<keyword evidence="2" id="KW-0732">Signal</keyword>
<evidence type="ECO:0000313" key="4">
    <source>
        <dbReference type="EMBL" id="SDP72280.1"/>
    </source>
</evidence>
<dbReference type="SMART" id="SM00912">
    <property type="entry name" value="Haemagg_act"/>
    <property type="match status" value="1"/>
</dbReference>
<organism evidence="4 5">
    <name type="scientific">Selenomonas ruminantium</name>
    <dbReference type="NCBI Taxonomy" id="971"/>
    <lineage>
        <taxon>Bacteria</taxon>
        <taxon>Bacillati</taxon>
        <taxon>Bacillota</taxon>
        <taxon>Negativicutes</taxon>
        <taxon>Selenomonadales</taxon>
        <taxon>Selenomonadaceae</taxon>
        <taxon>Selenomonas</taxon>
    </lineage>
</organism>
<evidence type="ECO:0000256" key="1">
    <source>
        <dbReference type="SAM" id="MobiDB-lite"/>
    </source>
</evidence>
<feature type="signal peptide" evidence="2">
    <location>
        <begin position="1"/>
        <end position="30"/>
    </location>
</feature>
<accession>A0A1H0V1E0</accession>
<feature type="domain" description="Filamentous haemagglutinin FhaB/tRNA nuclease CdiA-like TPS" evidence="3">
    <location>
        <begin position="36"/>
        <end position="145"/>
    </location>
</feature>
<dbReference type="Gene3D" id="2.160.20.110">
    <property type="match status" value="1"/>
</dbReference>
<proteinExistence type="predicted"/>
<evidence type="ECO:0000256" key="2">
    <source>
        <dbReference type="SAM" id="SignalP"/>
    </source>
</evidence>
<dbReference type="OrthoDB" id="1663855at2"/>